<organism evidence="2 4">
    <name type="scientific">Streptomyces caniferus</name>
    <dbReference type="NCBI Taxonomy" id="285557"/>
    <lineage>
        <taxon>Bacteria</taxon>
        <taxon>Bacillati</taxon>
        <taxon>Actinomycetota</taxon>
        <taxon>Actinomycetes</taxon>
        <taxon>Kitasatosporales</taxon>
        <taxon>Streptomycetaceae</taxon>
        <taxon>Streptomyces</taxon>
    </lineage>
</organism>
<gene>
    <name evidence="3" type="ORF">OG727_06265</name>
    <name evidence="2" type="ORF">Scani_30620</name>
</gene>
<accession>A0A640S7M2</accession>
<evidence type="ECO:0000313" key="3">
    <source>
        <dbReference type="EMBL" id="WUS21921.1"/>
    </source>
</evidence>
<evidence type="ECO:0000313" key="4">
    <source>
        <dbReference type="Proteomes" id="UP000435837"/>
    </source>
</evidence>
<dbReference type="AlphaFoldDB" id="A0A640S7M2"/>
<dbReference type="EMBL" id="CP108473">
    <property type="protein sequence ID" value="WUS21921.1"/>
    <property type="molecule type" value="Genomic_DNA"/>
</dbReference>
<dbReference type="OrthoDB" id="5482597at2"/>
<dbReference type="Proteomes" id="UP000435837">
    <property type="component" value="Unassembled WGS sequence"/>
</dbReference>
<proteinExistence type="predicted"/>
<reference evidence="2 4" key="1">
    <citation type="submission" date="2019-12" db="EMBL/GenBank/DDBJ databases">
        <title>Whole genome shotgun sequence of Streptomyces caniferus NBRC 15389.</title>
        <authorList>
            <person name="Ichikawa N."/>
            <person name="Kimura A."/>
            <person name="Kitahashi Y."/>
            <person name="Komaki H."/>
            <person name="Tamura T."/>
        </authorList>
    </citation>
    <scope>NUCLEOTIDE SEQUENCE [LARGE SCALE GENOMIC DNA]</scope>
    <source>
        <strain evidence="2 4">NBRC 15389</strain>
    </source>
</reference>
<keyword evidence="5" id="KW-1185">Reference proteome</keyword>
<dbReference type="RefSeq" id="WP_159474983.1">
    <property type="nucleotide sequence ID" value="NZ_BAAATH010000006.1"/>
</dbReference>
<sequence>MPTAPMIRTAAVAALLLASVVPAWVLPGATPSGRAADCRGRRIVSWSADSRHTAEFARYGDDNTRVDDWTGGDGTHSVRLPDGRTLWLFSDTFLDRIQAPPDPRGEQHRWRTAAGGGVPLLRHNSAVLMSRSGRLERTLTGGTATAPGPYFPDPPGGGWRWPVRASVEPRGPGAPEKVVRVLLWRRAPGTGPWIFGLPLGTEVATLSLPGLRLEGLTETVGRTAADPGRRVLYGAAAVRDGGWTYVFGGDDPPSSPASSAYVARVPVGRLAGRGSWRFWDGAHWQRRAGRAAPVLRAGGRRGVGSAFTVVRDGAAWLLFTMDTGGGGAAGLRTITTYWSCSPHGPWRGPNGSLTPPRPQAADPQHVAVYNPQIHPEFTTNGEFLLSYDINWLGPPGVPADARLNSDVELYRPRFLRVRTGADGGAGGDGGR</sequence>
<name>A0A640S7M2_9ACTN</name>
<keyword evidence="1" id="KW-0732">Signal</keyword>
<dbReference type="Gene3D" id="2.115.10.20">
    <property type="entry name" value="Glycosyl hydrolase domain, family 43"/>
    <property type="match status" value="1"/>
</dbReference>
<evidence type="ECO:0000256" key="1">
    <source>
        <dbReference type="SAM" id="SignalP"/>
    </source>
</evidence>
<dbReference type="Proteomes" id="UP001432292">
    <property type="component" value="Chromosome"/>
</dbReference>
<dbReference type="InterPro" id="IPR023296">
    <property type="entry name" value="Glyco_hydro_beta-prop_sf"/>
</dbReference>
<evidence type="ECO:0000313" key="2">
    <source>
        <dbReference type="EMBL" id="GFE06794.1"/>
    </source>
</evidence>
<dbReference type="GeneID" id="96639516"/>
<feature type="signal peptide" evidence="1">
    <location>
        <begin position="1"/>
        <end position="25"/>
    </location>
</feature>
<reference evidence="3" key="2">
    <citation type="submission" date="2022-10" db="EMBL/GenBank/DDBJ databases">
        <title>The complete genomes of actinobacterial strains from the NBC collection.</title>
        <authorList>
            <person name="Joergensen T.S."/>
            <person name="Alvarez Arevalo M."/>
            <person name="Sterndorff E.B."/>
            <person name="Faurdal D."/>
            <person name="Vuksanovic O."/>
            <person name="Mourched A.-S."/>
            <person name="Charusanti P."/>
            <person name="Shaw S."/>
            <person name="Blin K."/>
            <person name="Weber T."/>
        </authorList>
    </citation>
    <scope>NUCLEOTIDE SEQUENCE</scope>
    <source>
        <strain evidence="3">NBC_01256</strain>
    </source>
</reference>
<dbReference type="SUPFAM" id="SSF75005">
    <property type="entry name" value="Arabinanase/levansucrase/invertase"/>
    <property type="match status" value="1"/>
</dbReference>
<protein>
    <submittedName>
        <fullName evidence="3">DUF4185 domain-containing protein</fullName>
    </submittedName>
</protein>
<feature type="chain" id="PRO_5024846090" evidence="1">
    <location>
        <begin position="26"/>
        <end position="431"/>
    </location>
</feature>
<dbReference type="EMBL" id="BLIN01000003">
    <property type="protein sequence ID" value="GFE06794.1"/>
    <property type="molecule type" value="Genomic_DNA"/>
</dbReference>
<evidence type="ECO:0000313" key="5">
    <source>
        <dbReference type="Proteomes" id="UP001432292"/>
    </source>
</evidence>